<feature type="compositionally biased region" description="Polar residues" evidence="1">
    <location>
        <begin position="266"/>
        <end position="276"/>
    </location>
</feature>
<evidence type="ECO:0000256" key="1">
    <source>
        <dbReference type="SAM" id="MobiDB-lite"/>
    </source>
</evidence>
<evidence type="ECO:0000259" key="2">
    <source>
        <dbReference type="Pfam" id="PF22936"/>
    </source>
</evidence>
<protein>
    <recommendedName>
        <fullName evidence="2">Retrovirus-related Pol polyprotein from transposon TNT 1-94-like beta-barrel domain-containing protein</fullName>
    </recommendedName>
</protein>
<reference evidence="3" key="1">
    <citation type="journal article" date="2020" name="Nat. Genet.">
        <title>Genomic diversifications of five Gossypium allopolyploid species and their impact on cotton improvement.</title>
        <authorList>
            <person name="Chen Z.J."/>
            <person name="Sreedasyam A."/>
            <person name="Ando A."/>
            <person name="Song Q."/>
            <person name="De Santiago L.M."/>
            <person name="Hulse-Kemp A.M."/>
            <person name="Ding M."/>
            <person name="Ye W."/>
            <person name="Kirkbride R.C."/>
            <person name="Jenkins J."/>
            <person name="Plott C."/>
            <person name="Lovell J."/>
            <person name="Lin Y.M."/>
            <person name="Vaughn R."/>
            <person name="Liu B."/>
            <person name="Simpson S."/>
            <person name="Scheffler B.E."/>
            <person name="Wen L."/>
            <person name="Saski C.A."/>
            <person name="Grover C.E."/>
            <person name="Hu G."/>
            <person name="Conover J.L."/>
            <person name="Carlson J.W."/>
            <person name="Shu S."/>
            <person name="Boston L.B."/>
            <person name="Williams M."/>
            <person name="Peterson D.G."/>
            <person name="McGee K."/>
            <person name="Jones D.C."/>
            <person name="Wendel J.F."/>
            <person name="Stelly D.M."/>
            <person name="Grimwood J."/>
            <person name="Schmutz J."/>
        </authorList>
    </citation>
    <scope>NUCLEOTIDE SEQUENCE [LARGE SCALE GENOMIC DNA]</scope>
    <source>
        <strain evidence="3">cv. TM-1</strain>
    </source>
</reference>
<sequence length="314" mass="35029">MKEYETIKQYADRIMATVNNIRLLGDEFSDKRIVEKVITTLPEKYESKVSSLEESRDLSAIPLTELINALYAQEPDVQCKFCKKMGHAEKVCRNKGRQRPNQTQQPRAEAQVVEENSDQEEQVFAVSCSVAKGKAIKGWLIDSGCTNHMTSNAGIFKSIDRSFKTRVKGGNGHFIKPEYKGDVLINTPTGTKLVTNVLFVSDIDRNLLSIAQLLEKGYSVVFKGKECLTSDPSGSKLVSVTMADKSFVADWNWDKHEPKDITENLATDQAEGNQNGPEMDIDDEPVRGTRPLAKIYEKAQVAVVEPSCFEEAEA</sequence>
<dbReference type="Proteomes" id="UP000818029">
    <property type="component" value="Chromosome A13"/>
</dbReference>
<accession>A0ABM2ZHG0</accession>
<dbReference type="PANTHER" id="PTHR35317">
    <property type="entry name" value="OS04G0629600 PROTEIN"/>
    <property type="match status" value="1"/>
</dbReference>
<dbReference type="SUPFAM" id="SSF57756">
    <property type="entry name" value="Retrovirus zinc finger-like domains"/>
    <property type="match status" value="1"/>
</dbReference>
<organism evidence="3 4">
    <name type="scientific">Gossypium hirsutum</name>
    <name type="common">Upland cotton</name>
    <name type="synonym">Gossypium mexicanum</name>
    <dbReference type="NCBI Taxonomy" id="3635"/>
    <lineage>
        <taxon>Eukaryota</taxon>
        <taxon>Viridiplantae</taxon>
        <taxon>Streptophyta</taxon>
        <taxon>Embryophyta</taxon>
        <taxon>Tracheophyta</taxon>
        <taxon>Spermatophyta</taxon>
        <taxon>Magnoliopsida</taxon>
        <taxon>eudicotyledons</taxon>
        <taxon>Gunneridae</taxon>
        <taxon>Pentapetalae</taxon>
        <taxon>rosids</taxon>
        <taxon>malvids</taxon>
        <taxon>Malvales</taxon>
        <taxon>Malvaceae</taxon>
        <taxon>Malvoideae</taxon>
        <taxon>Gossypium</taxon>
    </lineage>
</organism>
<keyword evidence="3" id="KW-1185">Reference proteome</keyword>
<evidence type="ECO:0000313" key="3">
    <source>
        <dbReference type="Proteomes" id="UP000818029"/>
    </source>
</evidence>
<dbReference type="InterPro" id="IPR036875">
    <property type="entry name" value="Znf_CCHC_sf"/>
</dbReference>
<dbReference type="Pfam" id="PF22936">
    <property type="entry name" value="Pol_BBD"/>
    <property type="match status" value="1"/>
</dbReference>
<name>A0ABM2ZHG0_GOSHI</name>
<reference evidence="4" key="2">
    <citation type="submission" date="2025-08" db="UniProtKB">
        <authorList>
            <consortium name="RefSeq"/>
        </authorList>
    </citation>
    <scope>IDENTIFICATION</scope>
</reference>
<dbReference type="GeneID" id="121212745"/>
<dbReference type="Pfam" id="PF14223">
    <property type="entry name" value="Retrotran_gag_2"/>
    <property type="match status" value="1"/>
</dbReference>
<feature type="domain" description="Retrovirus-related Pol polyprotein from transposon TNT 1-94-like beta-barrel" evidence="2">
    <location>
        <begin position="139"/>
        <end position="218"/>
    </location>
</feature>
<gene>
    <name evidence="4" type="primary">LOC121212745</name>
</gene>
<dbReference type="InterPro" id="IPR054722">
    <property type="entry name" value="PolX-like_BBD"/>
</dbReference>
<dbReference type="RefSeq" id="XP_040942089.1">
    <property type="nucleotide sequence ID" value="XM_041086155.1"/>
</dbReference>
<feature type="region of interest" description="Disordered" evidence="1">
    <location>
        <begin position="266"/>
        <end position="286"/>
    </location>
</feature>
<dbReference type="PANTHER" id="PTHR35317:SF31">
    <property type="entry name" value="DUF4219 DOMAIN-CONTAINING PROTEIN"/>
    <property type="match status" value="1"/>
</dbReference>
<evidence type="ECO:0000313" key="4">
    <source>
        <dbReference type="RefSeq" id="XP_040942089.1"/>
    </source>
</evidence>
<proteinExistence type="predicted"/>